<dbReference type="SUPFAM" id="SSF46785">
    <property type="entry name" value="Winged helix' DNA-binding domain"/>
    <property type="match status" value="1"/>
</dbReference>
<feature type="domain" description="HTH lysR-type" evidence="5">
    <location>
        <begin position="14"/>
        <end position="71"/>
    </location>
</feature>
<dbReference type="AlphaFoldDB" id="A0A0E1WYY5"/>
<evidence type="ECO:0000259" key="5">
    <source>
        <dbReference type="PROSITE" id="PS50931"/>
    </source>
</evidence>
<dbReference type="GO" id="GO:0003677">
    <property type="term" value="F:DNA binding"/>
    <property type="evidence" value="ECO:0007669"/>
    <property type="project" value="UniProtKB-KW"/>
</dbReference>
<proteinExistence type="inferred from homology"/>
<keyword evidence="3" id="KW-0238">DNA-binding</keyword>
<evidence type="ECO:0000256" key="3">
    <source>
        <dbReference type="ARBA" id="ARBA00023125"/>
    </source>
</evidence>
<comment type="similarity">
    <text evidence="1">Belongs to the LysR transcriptional regulatory family.</text>
</comment>
<accession>A0A0E1WYY5</accession>
<keyword evidence="2" id="KW-0805">Transcription regulation</keyword>
<evidence type="ECO:0000313" key="6">
    <source>
        <dbReference type="EMBL" id="EEZ29963.1"/>
    </source>
</evidence>
<sequence>MSEQSQMVVSRLGFDLQSLEIFIAVCKTGSMTAAAAYSDLTQSAVSRQIINLEKRLGVGLIERGSRPLKPTLAGQKLIKAAEHLISEAAAIPTQLQGADTRMIPQFRLGLIDSLSDPLVPMLIKALRDRVGSVSVATGFMAPLRQRLLKRELDAVISADPFDDVDGFERFELFQEQFVVLASRGEQPFGDEAEFRNFAARFPMIRSGTSSGIAQRVEQHFRRMKLDVPPAFSCETVESIVSLVASGVGWSVLTPVCVRKCIALAPAIQVLQFPGAGFSRRIYLVVRRGELDPFARQLSVICRRIIQKSYIPQLAALAPWMVDAIALN</sequence>
<dbReference type="Proteomes" id="UP000004659">
    <property type="component" value="Unassembled WGS sequence"/>
</dbReference>
<dbReference type="RefSeq" id="WP_002965017.1">
    <property type="nucleotide sequence ID" value="NZ_EQ999546.1"/>
</dbReference>
<dbReference type="Gene3D" id="1.10.10.10">
    <property type="entry name" value="Winged helix-like DNA-binding domain superfamily/Winged helix DNA-binding domain"/>
    <property type="match status" value="1"/>
</dbReference>
<evidence type="ECO:0000256" key="4">
    <source>
        <dbReference type="ARBA" id="ARBA00023163"/>
    </source>
</evidence>
<dbReference type="PANTHER" id="PTHR30419">
    <property type="entry name" value="HTH-TYPE TRANSCRIPTIONAL REGULATOR YBHD"/>
    <property type="match status" value="1"/>
</dbReference>
<name>A0A0E1WYY5_9HYPH</name>
<dbReference type="GO" id="GO:0003700">
    <property type="term" value="F:DNA-binding transcription factor activity"/>
    <property type="evidence" value="ECO:0007669"/>
    <property type="project" value="InterPro"/>
</dbReference>
<dbReference type="InterPro" id="IPR036388">
    <property type="entry name" value="WH-like_DNA-bd_sf"/>
</dbReference>
<dbReference type="InterPro" id="IPR005119">
    <property type="entry name" value="LysR_subst-bd"/>
</dbReference>
<evidence type="ECO:0000256" key="2">
    <source>
        <dbReference type="ARBA" id="ARBA00023015"/>
    </source>
</evidence>
<keyword evidence="4" id="KW-0804">Transcription</keyword>
<dbReference type="GeneID" id="93017726"/>
<dbReference type="Pfam" id="PF00126">
    <property type="entry name" value="HTH_1"/>
    <property type="match status" value="1"/>
</dbReference>
<dbReference type="SUPFAM" id="SSF53850">
    <property type="entry name" value="Periplasmic binding protein-like II"/>
    <property type="match status" value="1"/>
</dbReference>
<dbReference type="PROSITE" id="PS50931">
    <property type="entry name" value="HTH_LYSR"/>
    <property type="match status" value="1"/>
</dbReference>
<organism evidence="6">
    <name type="scientific">Brucella pinnipedialis M292/94/1</name>
    <dbReference type="NCBI Taxonomy" id="520462"/>
    <lineage>
        <taxon>Bacteria</taxon>
        <taxon>Pseudomonadati</taxon>
        <taxon>Pseudomonadota</taxon>
        <taxon>Alphaproteobacteria</taxon>
        <taxon>Hyphomicrobiales</taxon>
        <taxon>Brucellaceae</taxon>
        <taxon>Brucella/Ochrobactrum group</taxon>
        <taxon>Brucella</taxon>
    </lineage>
</organism>
<dbReference type="Gene3D" id="3.40.190.10">
    <property type="entry name" value="Periplasmic binding protein-like II"/>
    <property type="match status" value="2"/>
</dbReference>
<reference evidence="6" key="1">
    <citation type="submission" date="2009-01" db="EMBL/GenBank/DDBJ databases">
        <title>The Genome Sequence of Brucella pinnipedialis M292/94/1.</title>
        <authorList>
            <consortium name="The Broad Institute Genome Sequencing Platform"/>
            <person name="Ward D."/>
            <person name="Young S.K."/>
            <person name="Kodira C.D."/>
            <person name="Zeng Q."/>
            <person name="Koehrsen M."/>
            <person name="Alvarado L."/>
            <person name="Berlin A."/>
            <person name="Borenstein D."/>
            <person name="Chen Z."/>
            <person name="Engels R."/>
            <person name="Freedman E."/>
            <person name="Gellesch M."/>
            <person name="Goldberg J."/>
            <person name="Griggs A."/>
            <person name="Gujja S."/>
            <person name="Heiman D."/>
            <person name="Hepburn T."/>
            <person name="Howarth C."/>
            <person name="Jen D."/>
            <person name="Larson L."/>
            <person name="Lewis B."/>
            <person name="Mehta T."/>
            <person name="Park D."/>
            <person name="Pearson M."/>
            <person name="Roberts A."/>
            <person name="Saif S."/>
            <person name="Shea T."/>
            <person name="Shenoy N."/>
            <person name="Sisk P."/>
            <person name="Stolte C."/>
            <person name="Sykes S."/>
            <person name="Walk T."/>
            <person name="White J."/>
            <person name="Yandava C."/>
            <person name="Whatmore A.M."/>
            <person name="Perrett L.L."/>
            <person name="O'Callaghan D."/>
            <person name="Nusbaum C."/>
            <person name="Galagan J."/>
            <person name="Birren B."/>
        </authorList>
    </citation>
    <scope>NUCLEOTIDE SEQUENCE [LARGE SCALE GENOMIC DNA]</scope>
    <source>
        <strain evidence="6">M292/94/1</strain>
    </source>
</reference>
<dbReference type="EMBL" id="EQ999546">
    <property type="protein sequence ID" value="EEZ29963.1"/>
    <property type="molecule type" value="Genomic_DNA"/>
</dbReference>
<gene>
    <name evidence="6" type="ORF">BALG_00082</name>
</gene>
<dbReference type="HOGENOM" id="CLU_039613_6_5_5"/>
<evidence type="ECO:0000256" key="1">
    <source>
        <dbReference type="ARBA" id="ARBA00009437"/>
    </source>
</evidence>
<protein>
    <submittedName>
        <fullName evidence="6">Transcriptional regulator</fullName>
    </submittedName>
</protein>
<dbReference type="GO" id="GO:0005829">
    <property type="term" value="C:cytosol"/>
    <property type="evidence" value="ECO:0007669"/>
    <property type="project" value="TreeGrafter"/>
</dbReference>
<dbReference type="CDD" id="cd05466">
    <property type="entry name" value="PBP2_LTTR_substrate"/>
    <property type="match status" value="1"/>
</dbReference>
<dbReference type="FunFam" id="1.10.10.10:FF:000001">
    <property type="entry name" value="LysR family transcriptional regulator"/>
    <property type="match status" value="1"/>
</dbReference>
<dbReference type="Pfam" id="PF03466">
    <property type="entry name" value="LysR_substrate"/>
    <property type="match status" value="1"/>
</dbReference>
<dbReference type="InterPro" id="IPR036390">
    <property type="entry name" value="WH_DNA-bd_sf"/>
</dbReference>
<dbReference type="InterPro" id="IPR050950">
    <property type="entry name" value="HTH-type_LysR_regulators"/>
</dbReference>
<dbReference type="PRINTS" id="PR00039">
    <property type="entry name" value="HTHLYSR"/>
</dbReference>
<dbReference type="InterPro" id="IPR000847">
    <property type="entry name" value="LysR_HTH_N"/>
</dbReference>